<name>A0ABR6VJF6_9FIRM</name>
<gene>
    <name evidence="3" type="ORF">H8J70_09075</name>
</gene>
<protein>
    <submittedName>
        <fullName evidence="3">2-oxoglutarate ferredoxin oxidoreductase subunit beta</fullName>
    </submittedName>
</protein>
<evidence type="ECO:0000259" key="2">
    <source>
        <dbReference type="Pfam" id="PF02775"/>
    </source>
</evidence>
<dbReference type="RefSeq" id="WP_186503752.1">
    <property type="nucleotide sequence ID" value="NZ_JACOGK010000026.1"/>
</dbReference>
<dbReference type="PANTHER" id="PTHR48084:SF1">
    <property type="entry name" value="2-OXOGLUTARATE SYNTHASE SUBUNIT KORB"/>
    <property type="match status" value="1"/>
</dbReference>
<accession>A0ABR6VJF6</accession>
<keyword evidence="4" id="KW-1185">Reference proteome</keyword>
<dbReference type="EMBL" id="JACOGK010000026">
    <property type="protein sequence ID" value="MBC3537402.1"/>
    <property type="molecule type" value="Genomic_DNA"/>
</dbReference>
<evidence type="ECO:0000313" key="4">
    <source>
        <dbReference type="Proteomes" id="UP000606870"/>
    </source>
</evidence>
<reference evidence="3 4" key="1">
    <citation type="submission" date="2020-08" db="EMBL/GenBank/DDBJ databases">
        <authorList>
            <person name="Liu C."/>
            <person name="Sun Q."/>
        </authorList>
    </citation>
    <scope>NUCLEOTIDE SEQUENCE [LARGE SCALE GENOMIC DNA]</scope>
    <source>
        <strain evidence="3 4">NSJ-59</strain>
    </source>
</reference>
<dbReference type="SUPFAM" id="SSF52518">
    <property type="entry name" value="Thiamin diphosphate-binding fold (THDP-binding)"/>
    <property type="match status" value="1"/>
</dbReference>
<dbReference type="CDD" id="cd03375">
    <property type="entry name" value="TPP_OGFOR"/>
    <property type="match status" value="1"/>
</dbReference>
<dbReference type="Proteomes" id="UP000606870">
    <property type="component" value="Unassembled WGS sequence"/>
</dbReference>
<dbReference type="PANTHER" id="PTHR48084">
    <property type="entry name" value="2-OXOGLUTARATE OXIDOREDUCTASE SUBUNIT KORB-RELATED"/>
    <property type="match status" value="1"/>
</dbReference>
<keyword evidence="1" id="KW-0560">Oxidoreductase</keyword>
<evidence type="ECO:0000256" key="1">
    <source>
        <dbReference type="ARBA" id="ARBA00023002"/>
    </source>
</evidence>
<comment type="caution">
    <text evidence="3">The sequence shown here is derived from an EMBL/GenBank/DDBJ whole genome shotgun (WGS) entry which is preliminary data.</text>
</comment>
<dbReference type="InterPro" id="IPR011766">
    <property type="entry name" value="TPP_enzyme_TPP-bd"/>
</dbReference>
<organism evidence="3 4">
    <name type="scientific">Megasphaera hominis</name>
    <dbReference type="NCBI Taxonomy" id="159836"/>
    <lineage>
        <taxon>Bacteria</taxon>
        <taxon>Bacillati</taxon>
        <taxon>Bacillota</taxon>
        <taxon>Negativicutes</taxon>
        <taxon>Veillonellales</taxon>
        <taxon>Veillonellaceae</taxon>
        <taxon>Megasphaera</taxon>
    </lineage>
</organism>
<dbReference type="InterPro" id="IPR051457">
    <property type="entry name" value="2-oxoacid:Fd_oxidoreductase"/>
</dbReference>
<dbReference type="Gene3D" id="3.40.50.970">
    <property type="match status" value="1"/>
</dbReference>
<feature type="domain" description="Thiamine pyrophosphate enzyme TPP-binding" evidence="2">
    <location>
        <begin position="54"/>
        <end position="200"/>
    </location>
</feature>
<sequence length="276" mass="29884">MSEKQHVFDTFLRQDKLPHIWCPGCGNGIVINALIRAIEKTEIDPDNVVIVSGIGCSSRANGYMNFCALHTNHGRALPYATGVKMFNPKLKVIVVTGDGDCTSIGGNHFIHACRRNIDITTVVFNNNNYGMTGGQFSPTTPLGSKTKTSVYGSIDTPFDICSLAAAAGATYVARSTVYHVNMLINQIAEGINHQGFSVVEAVCDCPTLYGRLNKKGAAPDMLLGFKENAVMKAKADTMTEEELKGKIVIGNFAKRVDRKEYTAQYDSIIESAKGGH</sequence>
<evidence type="ECO:0000313" key="3">
    <source>
        <dbReference type="EMBL" id="MBC3537402.1"/>
    </source>
</evidence>
<dbReference type="InterPro" id="IPR029061">
    <property type="entry name" value="THDP-binding"/>
</dbReference>
<dbReference type="Pfam" id="PF02775">
    <property type="entry name" value="TPP_enzyme_C"/>
    <property type="match status" value="1"/>
</dbReference>
<proteinExistence type="predicted"/>